<dbReference type="CDD" id="cd00353">
    <property type="entry name" value="Ribosomal_S15p_S13e"/>
    <property type="match status" value="1"/>
</dbReference>
<feature type="region of interest" description="Disordered" evidence="4">
    <location>
        <begin position="94"/>
        <end position="118"/>
    </location>
</feature>
<dbReference type="InterPro" id="IPR009068">
    <property type="entry name" value="uS15_NS1_RNA-bd_sf"/>
</dbReference>
<keyword evidence="3" id="KW-0687">Ribonucleoprotein</keyword>
<comment type="similarity">
    <text evidence="1">Belongs to the universal ribosomal protein uS15 family.</text>
</comment>
<sequence length="339" mass="38122">MYRPATMPPRIQQIARPAVRVCHNALTAIATHPTPTPIGPSRALLMAVQALAIHTSALSAAQFQRRGAYNPYAIARSKARRDRNIARQAELRDQRAASNVDPVLGEPTPFTAKLDAQPTPLPSIDQIVHSRMSRLQLAELESRVRPNFFLTQKEMQDALEKAKTLTFLPPPKGDPEYAYEPERMHNQFAQDAHAQEAIKRITSLALGSSKDKTRENKQLCIETFGRHNTDSTLPKDPPQLHSVAANLPKQFVKTPRVGPDTGSSEVQAAILTTKIRALAEHLKTAKKDKMNKRNLRMLCHKRQKILKYLKRKEKGGIRYRNVLEKLGLDENAIFSELMM</sequence>
<reference evidence="5 6" key="1">
    <citation type="journal article" date="2018" name="Nat. Ecol. Evol.">
        <title>Pezizomycetes genomes reveal the molecular basis of ectomycorrhizal truffle lifestyle.</title>
        <authorList>
            <person name="Murat C."/>
            <person name="Payen T."/>
            <person name="Noel B."/>
            <person name="Kuo A."/>
            <person name="Morin E."/>
            <person name="Chen J."/>
            <person name="Kohler A."/>
            <person name="Krizsan K."/>
            <person name="Balestrini R."/>
            <person name="Da Silva C."/>
            <person name="Montanini B."/>
            <person name="Hainaut M."/>
            <person name="Levati E."/>
            <person name="Barry K.W."/>
            <person name="Belfiori B."/>
            <person name="Cichocki N."/>
            <person name="Clum A."/>
            <person name="Dockter R.B."/>
            <person name="Fauchery L."/>
            <person name="Guy J."/>
            <person name="Iotti M."/>
            <person name="Le Tacon F."/>
            <person name="Lindquist E.A."/>
            <person name="Lipzen A."/>
            <person name="Malagnac F."/>
            <person name="Mello A."/>
            <person name="Molinier V."/>
            <person name="Miyauchi S."/>
            <person name="Poulain J."/>
            <person name="Riccioni C."/>
            <person name="Rubini A."/>
            <person name="Sitrit Y."/>
            <person name="Splivallo R."/>
            <person name="Traeger S."/>
            <person name="Wang M."/>
            <person name="Zifcakova L."/>
            <person name="Wipf D."/>
            <person name="Zambonelli A."/>
            <person name="Paolocci F."/>
            <person name="Nowrousian M."/>
            <person name="Ottonello S."/>
            <person name="Baldrian P."/>
            <person name="Spatafora J.W."/>
            <person name="Henrissat B."/>
            <person name="Nagy L.G."/>
            <person name="Aury J.M."/>
            <person name="Wincker P."/>
            <person name="Grigoriev I.V."/>
            <person name="Bonfante P."/>
            <person name="Martin F.M."/>
        </authorList>
    </citation>
    <scope>NUCLEOTIDE SEQUENCE [LARGE SCALE GENOMIC DNA]</scope>
    <source>
        <strain evidence="5 6">ATCC MYA-4762</strain>
    </source>
</reference>
<dbReference type="OrthoDB" id="441444at2759"/>
<dbReference type="STRING" id="1051890.A0A3N4LGJ3"/>
<dbReference type="Pfam" id="PF00312">
    <property type="entry name" value="Ribosomal_S15"/>
    <property type="match status" value="1"/>
</dbReference>
<dbReference type="SMART" id="SM01387">
    <property type="entry name" value="Ribosomal_S15"/>
    <property type="match status" value="1"/>
</dbReference>
<evidence type="ECO:0000313" key="5">
    <source>
        <dbReference type="EMBL" id="RPB20599.1"/>
    </source>
</evidence>
<dbReference type="GO" id="GO:0005737">
    <property type="term" value="C:cytoplasm"/>
    <property type="evidence" value="ECO:0007669"/>
    <property type="project" value="UniProtKB-ARBA"/>
</dbReference>
<organism evidence="5 6">
    <name type="scientific">Terfezia boudieri ATCC MYA-4762</name>
    <dbReference type="NCBI Taxonomy" id="1051890"/>
    <lineage>
        <taxon>Eukaryota</taxon>
        <taxon>Fungi</taxon>
        <taxon>Dikarya</taxon>
        <taxon>Ascomycota</taxon>
        <taxon>Pezizomycotina</taxon>
        <taxon>Pezizomycetes</taxon>
        <taxon>Pezizales</taxon>
        <taxon>Pezizaceae</taxon>
        <taxon>Terfezia</taxon>
    </lineage>
</organism>
<name>A0A3N4LGJ3_9PEZI</name>
<dbReference type="InterPro" id="IPR000589">
    <property type="entry name" value="Ribosomal_uS15"/>
</dbReference>
<dbReference type="PANTHER" id="PTHR23321">
    <property type="entry name" value="RIBOSOMAL PROTEIN S15, BACTERIAL AND ORGANELLAR"/>
    <property type="match status" value="1"/>
</dbReference>
<dbReference type="InterPro" id="IPR005290">
    <property type="entry name" value="Ribosomal_uS15_bac-type"/>
</dbReference>
<dbReference type="GO" id="GO:0005840">
    <property type="term" value="C:ribosome"/>
    <property type="evidence" value="ECO:0007669"/>
    <property type="project" value="UniProtKB-KW"/>
</dbReference>
<dbReference type="Gene3D" id="1.10.287.10">
    <property type="entry name" value="S15/NS1, RNA-binding"/>
    <property type="match status" value="1"/>
</dbReference>
<evidence type="ECO:0008006" key="7">
    <source>
        <dbReference type="Google" id="ProtNLM"/>
    </source>
</evidence>
<dbReference type="EMBL" id="ML121569">
    <property type="protein sequence ID" value="RPB20599.1"/>
    <property type="molecule type" value="Genomic_DNA"/>
</dbReference>
<proteinExistence type="inferred from homology"/>
<dbReference type="InParanoid" id="A0A3N4LGJ3"/>
<keyword evidence="2" id="KW-0689">Ribosomal protein</keyword>
<dbReference type="GO" id="GO:0006412">
    <property type="term" value="P:translation"/>
    <property type="evidence" value="ECO:0007669"/>
    <property type="project" value="InterPro"/>
</dbReference>
<gene>
    <name evidence="5" type="ORF">L211DRAFT_509740</name>
</gene>
<evidence type="ECO:0000256" key="1">
    <source>
        <dbReference type="ARBA" id="ARBA00008434"/>
    </source>
</evidence>
<dbReference type="SUPFAM" id="SSF47060">
    <property type="entry name" value="S15/NS1 RNA-binding domain"/>
    <property type="match status" value="1"/>
</dbReference>
<dbReference type="PROSITE" id="PS00362">
    <property type="entry name" value="RIBOSOMAL_S15"/>
    <property type="match status" value="1"/>
</dbReference>
<evidence type="ECO:0000256" key="3">
    <source>
        <dbReference type="ARBA" id="ARBA00023274"/>
    </source>
</evidence>
<dbReference type="GO" id="GO:1990904">
    <property type="term" value="C:ribonucleoprotein complex"/>
    <property type="evidence" value="ECO:0007669"/>
    <property type="project" value="UniProtKB-KW"/>
</dbReference>
<keyword evidence="6" id="KW-1185">Reference proteome</keyword>
<dbReference type="GO" id="GO:0003735">
    <property type="term" value="F:structural constituent of ribosome"/>
    <property type="evidence" value="ECO:0007669"/>
    <property type="project" value="InterPro"/>
</dbReference>
<accession>A0A3N4LGJ3</accession>
<dbReference type="Proteomes" id="UP000267821">
    <property type="component" value="Unassembled WGS sequence"/>
</dbReference>
<evidence type="ECO:0000256" key="4">
    <source>
        <dbReference type="SAM" id="MobiDB-lite"/>
    </source>
</evidence>
<dbReference type="HAMAP" id="MF_01343_B">
    <property type="entry name" value="Ribosomal_uS15_B"/>
    <property type="match status" value="1"/>
</dbReference>
<dbReference type="NCBIfam" id="TIGR00952">
    <property type="entry name" value="S15_bact"/>
    <property type="match status" value="1"/>
</dbReference>
<dbReference type="PANTHER" id="PTHR23321:SF26">
    <property type="entry name" value="SMALL RIBOSOMAL SUBUNIT PROTEIN US15M"/>
    <property type="match status" value="1"/>
</dbReference>
<protein>
    <recommendedName>
        <fullName evidence="7">S15/NS1 RNA-binding domain-containing protein</fullName>
    </recommendedName>
</protein>
<evidence type="ECO:0000313" key="6">
    <source>
        <dbReference type="Proteomes" id="UP000267821"/>
    </source>
</evidence>
<evidence type="ECO:0000256" key="2">
    <source>
        <dbReference type="ARBA" id="ARBA00022980"/>
    </source>
</evidence>
<dbReference type="AlphaFoldDB" id="A0A3N4LGJ3"/>